<accession>A0AAE1VCV8</accession>
<reference evidence="1" key="1">
    <citation type="submission" date="2023-12" db="EMBL/GenBank/DDBJ databases">
        <title>Genome assembly of Anisodus tanguticus.</title>
        <authorList>
            <person name="Wang Y.-J."/>
        </authorList>
    </citation>
    <scope>NUCLEOTIDE SEQUENCE</scope>
    <source>
        <strain evidence="1">KB-2021</strain>
        <tissue evidence="1">Leaf</tissue>
    </source>
</reference>
<gene>
    <name evidence="1" type="ORF">RND71_025710</name>
</gene>
<dbReference type="AlphaFoldDB" id="A0AAE1VCV8"/>
<keyword evidence="2" id="KW-1185">Reference proteome</keyword>
<evidence type="ECO:0000313" key="1">
    <source>
        <dbReference type="EMBL" id="KAK4356739.1"/>
    </source>
</evidence>
<sequence length="225" mass="25749">MRLSLCWSFCNWTMFENRATDITYKENSGWADLAGRIQRFADKRSNQSRILQKSFVDTTIVPKWNDSEISLSAEVMKVDSKSLMQRRKYMNTCLLATVEGCVDHNFNTPEFKVWARKSWKLSYELNIVEMGRGQSQIDQTKDLVPTKLVGDAYLDGSGVEVDTLTVTEPEKDIAHLEKSQMVPFNQNLSKHGMEKEGTICLNCGDKGFTNAYVFCVKCLEVPVYR</sequence>
<name>A0AAE1VCV8_9SOLA</name>
<comment type="caution">
    <text evidence="1">The sequence shown here is derived from an EMBL/GenBank/DDBJ whole genome shotgun (WGS) entry which is preliminary data.</text>
</comment>
<dbReference type="Proteomes" id="UP001291623">
    <property type="component" value="Unassembled WGS sequence"/>
</dbReference>
<protein>
    <submittedName>
        <fullName evidence="1">Uncharacterized protein</fullName>
    </submittedName>
</protein>
<proteinExistence type="predicted"/>
<dbReference type="EMBL" id="JAVYJV010000013">
    <property type="protein sequence ID" value="KAK4356739.1"/>
    <property type="molecule type" value="Genomic_DNA"/>
</dbReference>
<organism evidence="1 2">
    <name type="scientific">Anisodus tanguticus</name>
    <dbReference type="NCBI Taxonomy" id="243964"/>
    <lineage>
        <taxon>Eukaryota</taxon>
        <taxon>Viridiplantae</taxon>
        <taxon>Streptophyta</taxon>
        <taxon>Embryophyta</taxon>
        <taxon>Tracheophyta</taxon>
        <taxon>Spermatophyta</taxon>
        <taxon>Magnoliopsida</taxon>
        <taxon>eudicotyledons</taxon>
        <taxon>Gunneridae</taxon>
        <taxon>Pentapetalae</taxon>
        <taxon>asterids</taxon>
        <taxon>lamiids</taxon>
        <taxon>Solanales</taxon>
        <taxon>Solanaceae</taxon>
        <taxon>Solanoideae</taxon>
        <taxon>Hyoscyameae</taxon>
        <taxon>Anisodus</taxon>
    </lineage>
</organism>
<evidence type="ECO:0000313" key="2">
    <source>
        <dbReference type="Proteomes" id="UP001291623"/>
    </source>
</evidence>